<evidence type="ECO:0000313" key="1">
    <source>
        <dbReference type="EMBL" id="KAI0066195.1"/>
    </source>
</evidence>
<name>A0ACB8TD70_9AGAM</name>
<reference evidence="1" key="1">
    <citation type="submission" date="2021-03" db="EMBL/GenBank/DDBJ databases">
        <authorList>
            <consortium name="DOE Joint Genome Institute"/>
            <person name="Ahrendt S."/>
            <person name="Looney B.P."/>
            <person name="Miyauchi S."/>
            <person name="Morin E."/>
            <person name="Drula E."/>
            <person name="Courty P.E."/>
            <person name="Chicoki N."/>
            <person name="Fauchery L."/>
            <person name="Kohler A."/>
            <person name="Kuo A."/>
            <person name="Labutti K."/>
            <person name="Pangilinan J."/>
            <person name="Lipzen A."/>
            <person name="Riley R."/>
            <person name="Andreopoulos W."/>
            <person name="He G."/>
            <person name="Johnson J."/>
            <person name="Barry K.W."/>
            <person name="Grigoriev I.V."/>
            <person name="Nagy L."/>
            <person name="Hibbett D."/>
            <person name="Henrissat B."/>
            <person name="Matheny P.B."/>
            <person name="Labbe J."/>
            <person name="Martin F."/>
        </authorList>
    </citation>
    <scope>NUCLEOTIDE SEQUENCE</scope>
    <source>
        <strain evidence="1">HHB10654</strain>
    </source>
</reference>
<sequence>MADTFQLFVDDTSPSLSYFPFADTLGAPNPLAGWNPYYTGSGYANPPGEQGNGTSLHITSLDQASFALQWFGTGIQLFGNVTAASYDLTLDGHTNGSISSFSSDPTLLAAYDGLPQGNHTLSLTFHNPTNSTSSLIAIDNALITVSTQSPNCTVATNLVQDTSLPFVGEWSFLSDTSLSTADTTFHTSTNAGDQVSLNFTGSAVSVLGIRDLTSGHYTVQLDNETIVLDGASSFRESAALFFIAGLDRESIHTLTITNSENRDLTIGAVNITTLSGEYYPNPPMSSRLSPGTIAAITVASVLGFIVACLALLCLWRRRRRLSILHRRRMFAASSPSAHSNVLDIAPGPMSDPYNDEEKPPEKPIMREGSGGSLSFTLDLPIQPRPSQTTQYSGNSAQELPRSPTVSGTLSRPQALHTREGSRGALLQDISTSDGVYIGLREQSPFHVEFGSRSRQSSEGDVLTIPALPQVNVIASTPARNAEAGPLSFLDISSSRASSMRPSASSSSSSSARSYLRRISSQSFGPTRPISLPFAMQYHRNSSLGIPERDLYPDSALYPDSELASPPPTSSIRPLPRIPHSPLSGSPQPEPEPEPPTPHSPPTLHVQTQFRALPSMIPRTISATSPSTSPPSAYPLLRLRPPAASPTESVPVTVSDIHFRHSASEEEEEEEEDPTGRRDSARPPHPPLPGGRGYASPFIMQKLLGGNATLGAPGEGQASGSEGLRYAPGLGTPARRQ</sequence>
<keyword evidence="2" id="KW-1185">Reference proteome</keyword>
<gene>
    <name evidence="1" type="ORF">BV25DRAFT_1515950</name>
</gene>
<organism evidence="1 2">
    <name type="scientific">Artomyces pyxidatus</name>
    <dbReference type="NCBI Taxonomy" id="48021"/>
    <lineage>
        <taxon>Eukaryota</taxon>
        <taxon>Fungi</taxon>
        <taxon>Dikarya</taxon>
        <taxon>Basidiomycota</taxon>
        <taxon>Agaricomycotina</taxon>
        <taxon>Agaricomycetes</taxon>
        <taxon>Russulales</taxon>
        <taxon>Auriscalpiaceae</taxon>
        <taxon>Artomyces</taxon>
    </lineage>
</organism>
<evidence type="ECO:0000313" key="2">
    <source>
        <dbReference type="Proteomes" id="UP000814140"/>
    </source>
</evidence>
<comment type="caution">
    <text evidence="1">The sequence shown here is derived from an EMBL/GenBank/DDBJ whole genome shotgun (WGS) entry which is preliminary data.</text>
</comment>
<dbReference type="Proteomes" id="UP000814140">
    <property type="component" value="Unassembled WGS sequence"/>
</dbReference>
<proteinExistence type="predicted"/>
<dbReference type="EMBL" id="MU277193">
    <property type="protein sequence ID" value="KAI0066195.1"/>
    <property type="molecule type" value="Genomic_DNA"/>
</dbReference>
<protein>
    <submittedName>
        <fullName evidence="1">Uncharacterized protein</fullName>
    </submittedName>
</protein>
<accession>A0ACB8TD70</accession>
<reference evidence="1" key="2">
    <citation type="journal article" date="2022" name="New Phytol.">
        <title>Evolutionary transition to the ectomycorrhizal habit in the genomes of a hyperdiverse lineage of mushroom-forming fungi.</title>
        <authorList>
            <person name="Looney B."/>
            <person name="Miyauchi S."/>
            <person name="Morin E."/>
            <person name="Drula E."/>
            <person name="Courty P.E."/>
            <person name="Kohler A."/>
            <person name="Kuo A."/>
            <person name="LaButti K."/>
            <person name="Pangilinan J."/>
            <person name="Lipzen A."/>
            <person name="Riley R."/>
            <person name="Andreopoulos W."/>
            <person name="He G."/>
            <person name="Johnson J."/>
            <person name="Nolan M."/>
            <person name="Tritt A."/>
            <person name="Barry K.W."/>
            <person name="Grigoriev I.V."/>
            <person name="Nagy L.G."/>
            <person name="Hibbett D."/>
            <person name="Henrissat B."/>
            <person name="Matheny P.B."/>
            <person name="Labbe J."/>
            <person name="Martin F.M."/>
        </authorList>
    </citation>
    <scope>NUCLEOTIDE SEQUENCE</scope>
    <source>
        <strain evidence="1">HHB10654</strain>
    </source>
</reference>